<proteinExistence type="predicted"/>
<evidence type="ECO:0000259" key="6">
    <source>
        <dbReference type="PROSITE" id="PS50234"/>
    </source>
</evidence>
<dbReference type="InterPro" id="IPR036465">
    <property type="entry name" value="vWFA_dom_sf"/>
</dbReference>
<evidence type="ECO:0000256" key="2">
    <source>
        <dbReference type="ARBA" id="ARBA00022692"/>
    </source>
</evidence>
<dbReference type="PANTHER" id="PTHR22550:SF5">
    <property type="entry name" value="LEUCINE ZIPPER PROTEIN 4"/>
    <property type="match status" value="1"/>
</dbReference>
<name>A0A0X8X128_9SPHI</name>
<dbReference type="EMBL" id="AP017313">
    <property type="protein sequence ID" value="BAU53865.1"/>
    <property type="molecule type" value="Genomic_DNA"/>
</dbReference>
<accession>A0A0X8X128</accession>
<gene>
    <name evidence="7" type="ORF">MgSA37_02036</name>
</gene>
<evidence type="ECO:0000313" key="7">
    <source>
        <dbReference type="EMBL" id="BAU53865.1"/>
    </source>
</evidence>
<evidence type="ECO:0000256" key="1">
    <source>
        <dbReference type="ARBA" id="ARBA00022475"/>
    </source>
</evidence>
<feature type="transmembrane region" description="Helical" evidence="5">
    <location>
        <begin position="322"/>
        <end position="340"/>
    </location>
</feature>
<dbReference type="Gene3D" id="3.40.50.410">
    <property type="entry name" value="von Willebrand factor, type A domain"/>
    <property type="match status" value="1"/>
</dbReference>
<keyword evidence="4 5" id="KW-0472">Membrane</keyword>
<dbReference type="Pfam" id="PF07584">
    <property type="entry name" value="BatA"/>
    <property type="match status" value="1"/>
</dbReference>
<dbReference type="PANTHER" id="PTHR22550">
    <property type="entry name" value="SPORE GERMINATION PROTEIN"/>
    <property type="match status" value="1"/>
</dbReference>
<dbReference type="InterPro" id="IPR024163">
    <property type="entry name" value="Aerotolerance_reg_N"/>
</dbReference>
<dbReference type="InterPro" id="IPR050768">
    <property type="entry name" value="UPF0353/GerABKA_families"/>
</dbReference>
<dbReference type="KEGG" id="mgot:MgSA37_02036"/>
<keyword evidence="1" id="KW-1003">Cell membrane</keyword>
<keyword evidence="2 5" id="KW-0812">Transmembrane</keyword>
<reference evidence="7 8" key="1">
    <citation type="submission" date="2015-12" db="EMBL/GenBank/DDBJ databases">
        <title>Genome sequence of Mucilaginibacter gotjawali.</title>
        <authorList>
            <person name="Lee J.S."/>
            <person name="Lee K.C."/>
            <person name="Kim K.K."/>
            <person name="Lee B.W."/>
        </authorList>
    </citation>
    <scope>NUCLEOTIDE SEQUENCE [LARGE SCALE GENOMIC DNA]</scope>
    <source>
        <strain evidence="7 8">SA3-7</strain>
    </source>
</reference>
<keyword evidence="8" id="KW-1185">Reference proteome</keyword>
<evidence type="ECO:0000256" key="5">
    <source>
        <dbReference type="SAM" id="Phobius"/>
    </source>
</evidence>
<organism evidence="7 8">
    <name type="scientific">Mucilaginibacter gotjawali</name>
    <dbReference type="NCBI Taxonomy" id="1550579"/>
    <lineage>
        <taxon>Bacteria</taxon>
        <taxon>Pseudomonadati</taxon>
        <taxon>Bacteroidota</taxon>
        <taxon>Sphingobacteriia</taxon>
        <taxon>Sphingobacteriales</taxon>
        <taxon>Sphingobacteriaceae</taxon>
        <taxon>Mucilaginibacter</taxon>
    </lineage>
</organism>
<dbReference type="SMART" id="SM00327">
    <property type="entry name" value="VWA"/>
    <property type="match status" value="1"/>
</dbReference>
<sequence>MLLPQSNRNGLQRKEAISMFSGIEFAHPGFFWLLIIIPGMIGWYIWRENKLYGSLSVSAVKAFAIPVKNSLPKFRHAGVVLRLLAVGALILALARPQSSLSWQNSTTEGIDIMIASDISGSMLAEDFQPNRLEAGKNIAIDFIKNRPDDRIGLVIFSGESFTQCPLTIDHDVLVNLYADVKYGMIDDGTAIGMGLATAVNRLKESEAKSKVVILLTDGSNNMGSIPPLTAAEIAKDFGIRVYTVGIGTHGFAPYPVQTQFGVQYQRIPVDVDEGTLTKIANITGGKYFRATDNQTLKNIYEQIDRMEKAKIDVTQFHKKTELFLPFALIALFLLSLEFILKNTWLRGALT</sequence>
<feature type="transmembrane region" description="Helical" evidence="5">
    <location>
        <begin position="21"/>
        <end position="46"/>
    </location>
</feature>
<dbReference type="SUPFAM" id="SSF53300">
    <property type="entry name" value="vWA-like"/>
    <property type="match status" value="1"/>
</dbReference>
<feature type="domain" description="VWFA" evidence="6">
    <location>
        <begin position="111"/>
        <end position="303"/>
    </location>
</feature>
<evidence type="ECO:0000256" key="3">
    <source>
        <dbReference type="ARBA" id="ARBA00022989"/>
    </source>
</evidence>
<protein>
    <submittedName>
        <fullName evidence="7">von Willebrand factor type A domain protein</fullName>
    </submittedName>
</protein>
<keyword evidence="3 5" id="KW-1133">Transmembrane helix</keyword>
<evidence type="ECO:0000313" key="8">
    <source>
        <dbReference type="Proteomes" id="UP000218263"/>
    </source>
</evidence>
<dbReference type="Pfam" id="PF00092">
    <property type="entry name" value="VWA"/>
    <property type="match status" value="1"/>
</dbReference>
<dbReference type="CDD" id="cd01467">
    <property type="entry name" value="vWA_BatA_type"/>
    <property type="match status" value="1"/>
</dbReference>
<dbReference type="AlphaFoldDB" id="A0A0X8X128"/>
<dbReference type="Proteomes" id="UP000218263">
    <property type="component" value="Chromosome"/>
</dbReference>
<dbReference type="InterPro" id="IPR002035">
    <property type="entry name" value="VWF_A"/>
</dbReference>
<dbReference type="InterPro" id="IPR033881">
    <property type="entry name" value="vWA_BatA_type"/>
</dbReference>
<dbReference type="PROSITE" id="PS50234">
    <property type="entry name" value="VWFA"/>
    <property type="match status" value="1"/>
</dbReference>
<evidence type="ECO:0000256" key="4">
    <source>
        <dbReference type="ARBA" id="ARBA00023136"/>
    </source>
</evidence>